<keyword evidence="2" id="KW-1185">Reference proteome</keyword>
<reference evidence="1 2" key="1">
    <citation type="submission" date="2022-12" db="EMBL/GenBank/DDBJ databases">
        <title>Chromosome-scale assembly of the Ensete ventricosum genome.</title>
        <authorList>
            <person name="Dussert Y."/>
            <person name="Stocks J."/>
            <person name="Wendawek A."/>
            <person name="Woldeyes F."/>
            <person name="Nichols R.A."/>
            <person name="Borrell J.S."/>
        </authorList>
    </citation>
    <scope>NUCLEOTIDE SEQUENCE [LARGE SCALE GENOMIC DNA]</scope>
    <source>
        <strain evidence="2">cv. Maze</strain>
        <tissue evidence="1">Seeds</tissue>
    </source>
</reference>
<dbReference type="AlphaFoldDB" id="A0AAV8RRV0"/>
<dbReference type="EMBL" id="JAQQAF010000002">
    <property type="protein sequence ID" value="KAJ8506618.1"/>
    <property type="molecule type" value="Genomic_DNA"/>
</dbReference>
<organism evidence="1 2">
    <name type="scientific">Ensete ventricosum</name>
    <name type="common">Abyssinian banana</name>
    <name type="synonym">Musa ensete</name>
    <dbReference type="NCBI Taxonomy" id="4639"/>
    <lineage>
        <taxon>Eukaryota</taxon>
        <taxon>Viridiplantae</taxon>
        <taxon>Streptophyta</taxon>
        <taxon>Embryophyta</taxon>
        <taxon>Tracheophyta</taxon>
        <taxon>Spermatophyta</taxon>
        <taxon>Magnoliopsida</taxon>
        <taxon>Liliopsida</taxon>
        <taxon>Zingiberales</taxon>
        <taxon>Musaceae</taxon>
        <taxon>Ensete</taxon>
    </lineage>
</organism>
<accession>A0AAV8RRV0</accession>
<comment type="caution">
    <text evidence="1">The sequence shown here is derived from an EMBL/GenBank/DDBJ whole genome shotgun (WGS) entry which is preliminary data.</text>
</comment>
<sequence>MSDNGYPNLALVIWEEQEDEEMLVPHQEFTEGPQPMEDNFIPTEIASAPENQQVWRILLRSNLDGR</sequence>
<dbReference type="Proteomes" id="UP001222027">
    <property type="component" value="Unassembled WGS sequence"/>
</dbReference>
<evidence type="ECO:0000313" key="1">
    <source>
        <dbReference type="EMBL" id="KAJ8506618.1"/>
    </source>
</evidence>
<proteinExistence type="predicted"/>
<name>A0AAV8RRV0_ENSVE</name>
<protein>
    <submittedName>
        <fullName evidence="1">Uncharacterized protein</fullName>
    </submittedName>
</protein>
<gene>
    <name evidence="1" type="ORF">OPV22_007504</name>
</gene>
<evidence type="ECO:0000313" key="2">
    <source>
        <dbReference type="Proteomes" id="UP001222027"/>
    </source>
</evidence>